<dbReference type="EMBL" id="CAJPVJ010014613">
    <property type="protein sequence ID" value="CAG2175450.1"/>
    <property type="molecule type" value="Genomic_DNA"/>
</dbReference>
<dbReference type="GO" id="GO:0016705">
    <property type="term" value="F:oxidoreductase activity, acting on paired donors, with incorporation or reduction of molecular oxygen"/>
    <property type="evidence" value="ECO:0007669"/>
    <property type="project" value="InterPro"/>
</dbReference>
<dbReference type="GO" id="GO:0020037">
    <property type="term" value="F:heme binding"/>
    <property type="evidence" value="ECO:0007669"/>
    <property type="project" value="InterPro"/>
</dbReference>
<dbReference type="EMBL" id="OC929438">
    <property type="protein sequence ID" value="CAD7658264.1"/>
    <property type="molecule type" value="Genomic_DNA"/>
</dbReference>
<dbReference type="PANTHER" id="PTHR43975:SF2">
    <property type="entry name" value="EG:BACR7A4.14 PROTEIN-RELATED"/>
    <property type="match status" value="1"/>
</dbReference>
<dbReference type="PROSITE" id="PS00086">
    <property type="entry name" value="CYTOCHROME_P450"/>
    <property type="match status" value="1"/>
</dbReference>
<dbReference type="PANTHER" id="PTHR43975">
    <property type="entry name" value="ZGC:101858"/>
    <property type="match status" value="1"/>
</dbReference>
<reference evidence="4" key="1">
    <citation type="submission" date="2020-11" db="EMBL/GenBank/DDBJ databases">
        <authorList>
            <person name="Tran Van P."/>
        </authorList>
    </citation>
    <scope>NUCLEOTIDE SEQUENCE</scope>
</reference>
<organism evidence="4">
    <name type="scientific">Oppiella nova</name>
    <dbReference type="NCBI Taxonomy" id="334625"/>
    <lineage>
        <taxon>Eukaryota</taxon>
        <taxon>Metazoa</taxon>
        <taxon>Ecdysozoa</taxon>
        <taxon>Arthropoda</taxon>
        <taxon>Chelicerata</taxon>
        <taxon>Arachnida</taxon>
        <taxon>Acari</taxon>
        <taxon>Acariformes</taxon>
        <taxon>Sarcoptiformes</taxon>
        <taxon>Oribatida</taxon>
        <taxon>Brachypylina</taxon>
        <taxon>Oppioidea</taxon>
        <taxon>Oppiidae</taxon>
        <taxon>Oppiella</taxon>
    </lineage>
</organism>
<dbReference type="PRINTS" id="PR00081">
    <property type="entry name" value="GDHRDH"/>
</dbReference>
<dbReference type="InterPro" id="IPR036396">
    <property type="entry name" value="Cyt_P450_sf"/>
</dbReference>
<evidence type="ECO:0000256" key="3">
    <source>
        <dbReference type="RuleBase" id="RU000363"/>
    </source>
</evidence>
<dbReference type="OrthoDB" id="6427306at2759"/>
<evidence type="ECO:0000313" key="4">
    <source>
        <dbReference type="EMBL" id="CAD7658264.1"/>
    </source>
</evidence>
<comment type="similarity">
    <text evidence="3">Belongs to the short-chain dehydrogenases/reductases (SDR) family.</text>
</comment>
<dbReference type="Gene3D" id="1.10.630.10">
    <property type="entry name" value="Cytochrome P450"/>
    <property type="match status" value="1"/>
</dbReference>
<evidence type="ECO:0000256" key="2">
    <source>
        <dbReference type="ARBA" id="ARBA00023033"/>
    </source>
</evidence>
<dbReference type="InterPro" id="IPR002347">
    <property type="entry name" value="SDR_fam"/>
</dbReference>
<dbReference type="SUPFAM" id="SSF48264">
    <property type="entry name" value="Cytochrome P450"/>
    <property type="match status" value="1"/>
</dbReference>
<dbReference type="InterPro" id="IPR020904">
    <property type="entry name" value="Sc_DH/Rdtase_CS"/>
</dbReference>
<dbReference type="SUPFAM" id="SSF51735">
    <property type="entry name" value="NAD(P)-binding Rossmann-fold domains"/>
    <property type="match status" value="1"/>
</dbReference>
<keyword evidence="1" id="KW-0560">Oxidoreductase</keyword>
<dbReference type="PRINTS" id="PR00080">
    <property type="entry name" value="SDRFAMILY"/>
</dbReference>
<dbReference type="InterPro" id="IPR036291">
    <property type="entry name" value="NAD(P)-bd_dom_sf"/>
</dbReference>
<dbReference type="InterPro" id="IPR017972">
    <property type="entry name" value="Cyt_P450_CS"/>
</dbReference>
<proteinExistence type="inferred from homology"/>
<dbReference type="AlphaFoldDB" id="A0A7R9MFY3"/>
<dbReference type="Gene3D" id="3.40.50.720">
    <property type="entry name" value="NAD(P)-binding Rossmann-like Domain"/>
    <property type="match status" value="1"/>
</dbReference>
<dbReference type="Pfam" id="PF00106">
    <property type="entry name" value="adh_short"/>
    <property type="match status" value="1"/>
</dbReference>
<evidence type="ECO:0000256" key="1">
    <source>
        <dbReference type="ARBA" id="ARBA00023002"/>
    </source>
</evidence>
<dbReference type="GO" id="GO:0005506">
    <property type="term" value="F:iron ion binding"/>
    <property type="evidence" value="ECO:0007669"/>
    <property type="project" value="InterPro"/>
</dbReference>
<gene>
    <name evidence="4" type="ORF">ONB1V03_LOCUS14887</name>
</gene>
<dbReference type="PROSITE" id="PS00061">
    <property type="entry name" value="ADH_SHORT"/>
    <property type="match status" value="1"/>
</dbReference>
<dbReference type="GO" id="GO:0004497">
    <property type="term" value="F:monooxygenase activity"/>
    <property type="evidence" value="ECO:0007669"/>
    <property type="project" value="UniProtKB-KW"/>
</dbReference>
<name>A0A7R9MFY3_9ACAR</name>
<sequence length="304" mass="33684">MSVSYDFSGKVALVTGANTRVAVSTAILFAKSGASVVVSGQYADNRLTTVANECRSTGAQVLEMAADPTREADLQKLVDKTMTTFGRIDILVNCPVSHENASITEPSFMAKYRETMHTNLEAMLFMTSICVEHLEKTRGTIINMSSIRGAHASPKESAYCMAKSAIDMFTKCMATELGPKGIRVNNVMLGNTGVKIEKGVIVDIPIYAIHHDPDHFPDPFTFSPDRFMPDNRDHIQPYTYLPFGSGPRNCIAMRFALLEAKLVLAEISQKFRFFRVTDTDVPIVFTKEFSRCQAKRLVVGIHKR</sequence>
<keyword evidence="2" id="KW-0503">Monooxygenase</keyword>
<protein>
    <submittedName>
        <fullName evidence="4">Uncharacterized protein</fullName>
    </submittedName>
</protein>
<accession>A0A7R9MFY3</accession>
<keyword evidence="5" id="KW-1185">Reference proteome</keyword>
<evidence type="ECO:0000313" key="5">
    <source>
        <dbReference type="Proteomes" id="UP000728032"/>
    </source>
</evidence>
<dbReference type="Proteomes" id="UP000728032">
    <property type="component" value="Unassembled WGS sequence"/>
</dbReference>